<accession>A0A4Y9LIG7</accession>
<name>A0A4Y9LIG7_9BRAD</name>
<evidence type="ECO:0000313" key="11">
    <source>
        <dbReference type="Proteomes" id="UP000298225"/>
    </source>
</evidence>
<gene>
    <name evidence="10" type="ORF">E4K66_04155</name>
</gene>
<dbReference type="Proteomes" id="UP000298225">
    <property type="component" value="Unassembled WGS sequence"/>
</dbReference>
<dbReference type="AlphaFoldDB" id="A0A4Y9LIG7"/>
<evidence type="ECO:0000256" key="3">
    <source>
        <dbReference type="ARBA" id="ARBA00011738"/>
    </source>
</evidence>
<dbReference type="Gene3D" id="3.90.1150.10">
    <property type="entry name" value="Aspartate Aminotransferase, domain 1"/>
    <property type="match status" value="1"/>
</dbReference>
<keyword evidence="6" id="KW-0663">Pyridoxal phosphate</keyword>
<proteinExistence type="inferred from homology"/>
<dbReference type="InterPro" id="IPR050596">
    <property type="entry name" value="AspAT/PAT-like"/>
</dbReference>
<dbReference type="SUPFAM" id="SSF53383">
    <property type="entry name" value="PLP-dependent transferases"/>
    <property type="match status" value="1"/>
</dbReference>
<dbReference type="OrthoDB" id="8109430at2"/>
<evidence type="ECO:0000256" key="5">
    <source>
        <dbReference type="ARBA" id="ARBA00022679"/>
    </source>
</evidence>
<comment type="cofactor">
    <cofactor evidence="1 8">
        <name>pyridoxal 5'-phosphate</name>
        <dbReference type="ChEBI" id="CHEBI:597326"/>
    </cofactor>
</comment>
<comment type="caution">
    <text evidence="10">The sequence shown here is derived from an EMBL/GenBank/DDBJ whole genome shotgun (WGS) entry which is preliminary data.</text>
</comment>
<evidence type="ECO:0000259" key="9">
    <source>
        <dbReference type="Pfam" id="PF00155"/>
    </source>
</evidence>
<reference evidence="10 11" key="1">
    <citation type="submission" date="2019-03" db="EMBL/GenBank/DDBJ databases">
        <title>Bradyrhizobium strains diversity isolated from Chamaecrista fasciculata.</title>
        <authorList>
            <person name="Urquiaga M.C.O."/>
            <person name="Hungria M."/>
            <person name="Delamuta J.R.M."/>
        </authorList>
    </citation>
    <scope>NUCLEOTIDE SEQUENCE [LARGE SCALE GENOMIC DNA]</scope>
    <source>
        <strain evidence="10 11">CNPSo 3424</strain>
    </source>
</reference>
<dbReference type="RefSeq" id="WP_135168181.1">
    <property type="nucleotide sequence ID" value="NZ_SPQU01000002.1"/>
</dbReference>
<dbReference type="EC" id="2.6.1.-" evidence="8"/>
<evidence type="ECO:0000256" key="2">
    <source>
        <dbReference type="ARBA" id="ARBA00007441"/>
    </source>
</evidence>
<dbReference type="CDD" id="cd00609">
    <property type="entry name" value="AAT_like"/>
    <property type="match status" value="1"/>
</dbReference>
<dbReference type="GO" id="GO:0030170">
    <property type="term" value="F:pyridoxal phosphate binding"/>
    <property type="evidence" value="ECO:0007669"/>
    <property type="project" value="InterPro"/>
</dbReference>
<dbReference type="FunFam" id="3.40.640.10:FF:000033">
    <property type="entry name" value="Aspartate aminotransferase"/>
    <property type="match status" value="1"/>
</dbReference>
<dbReference type="Gene3D" id="3.40.640.10">
    <property type="entry name" value="Type I PLP-dependent aspartate aminotransferase-like (Major domain)"/>
    <property type="match status" value="1"/>
</dbReference>
<dbReference type="InterPro" id="IPR015422">
    <property type="entry name" value="PyrdxlP-dep_Trfase_small"/>
</dbReference>
<keyword evidence="11" id="KW-1185">Reference proteome</keyword>
<evidence type="ECO:0000313" key="10">
    <source>
        <dbReference type="EMBL" id="TFV41522.1"/>
    </source>
</evidence>
<organism evidence="10 11">
    <name type="scientific">Bradyrhizobium frederickii</name>
    <dbReference type="NCBI Taxonomy" id="2560054"/>
    <lineage>
        <taxon>Bacteria</taxon>
        <taxon>Pseudomonadati</taxon>
        <taxon>Pseudomonadota</taxon>
        <taxon>Alphaproteobacteria</taxon>
        <taxon>Hyphomicrobiales</taxon>
        <taxon>Nitrobacteraceae</taxon>
        <taxon>Bradyrhizobium</taxon>
    </lineage>
</organism>
<evidence type="ECO:0000256" key="8">
    <source>
        <dbReference type="RuleBase" id="RU000481"/>
    </source>
</evidence>
<evidence type="ECO:0000256" key="1">
    <source>
        <dbReference type="ARBA" id="ARBA00001933"/>
    </source>
</evidence>
<feature type="domain" description="Aminotransferase class I/classII large" evidence="9">
    <location>
        <begin position="33"/>
        <end position="388"/>
    </location>
</feature>
<dbReference type="PROSITE" id="PS00105">
    <property type="entry name" value="AA_TRANSFER_CLASS_1"/>
    <property type="match status" value="1"/>
</dbReference>
<dbReference type="GO" id="GO:0004069">
    <property type="term" value="F:L-aspartate:2-oxoglutarate aminotransferase activity"/>
    <property type="evidence" value="ECO:0007669"/>
    <property type="project" value="UniProtKB-EC"/>
</dbReference>
<dbReference type="PANTHER" id="PTHR46383:SF1">
    <property type="entry name" value="ASPARTATE AMINOTRANSFERASE"/>
    <property type="match status" value="1"/>
</dbReference>
<keyword evidence="5 8" id="KW-0808">Transferase</keyword>
<dbReference type="PANTHER" id="PTHR46383">
    <property type="entry name" value="ASPARTATE AMINOTRANSFERASE"/>
    <property type="match status" value="1"/>
</dbReference>
<comment type="catalytic activity">
    <reaction evidence="7">
        <text>L-aspartate + 2-oxoglutarate = oxaloacetate + L-glutamate</text>
        <dbReference type="Rhea" id="RHEA:21824"/>
        <dbReference type="ChEBI" id="CHEBI:16452"/>
        <dbReference type="ChEBI" id="CHEBI:16810"/>
        <dbReference type="ChEBI" id="CHEBI:29985"/>
        <dbReference type="ChEBI" id="CHEBI:29991"/>
        <dbReference type="EC" id="2.6.1.1"/>
    </reaction>
</comment>
<evidence type="ECO:0000256" key="6">
    <source>
        <dbReference type="ARBA" id="ARBA00022898"/>
    </source>
</evidence>
<dbReference type="InterPro" id="IPR004838">
    <property type="entry name" value="NHTrfase_class1_PyrdxlP-BS"/>
</dbReference>
<sequence>MSLKLAERVARLKPSASIAAKKKVTELLASGRSVVDFTIGEPDLDTPPHIIDAAIAAMRKGDTHYTATAGTPELREAICAKLERENGVRYRPDDIVVGCGAKQLIFEAFAATLSQGDEVIVPAPHWVSYPDIVGVNEGVPIVVACGENVGFKLTPAALEKAITPKTRWLILNSPNNPSGAVYSREEMRDLTDVLKRHPNVWLMTDEIYEHLVYGGRASASPVQIAPELAARTMIVNGVSKAYAMTGWRVGYAAGPKDLVDAVTKLLGQSTTCASSVSQAAALAALTGDQSHIEQTRRLYATRRVRMIELLEGTPGLRLSKPDGAFYLYPSVAGLIGRKTTSGYVLKDDLDVALYLLDVANVAVMDGTSYGLSPYLRLSFATSMSAIELGCANIRKACEALFDDRTR</sequence>
<dbReference type="InterPro" id="IPR015421">
    <property type="entry name" value="PyrdxlP-dep_Trfase_major"/>
</dbReference>
<dbReference type="InterPro" id="IPR015424">
    <property type="entry name" value="PyrdxlP-dep_Trfase"/>
</dbReference>
<dbReference type="GO" id="GO:0006520">
    <property type="term" value="P:amino acid metabolic process"/>
    <property type="evidence" value="ECO:0007669"/>
    <property type="project" value="InterPro"/>
</dbReference>
<dbReference type="EMBL" id="SPQU01000002">
    <property type="protein sequence ID" value="TFV41522.1"/>
    <property type="molecule type" value="Genomic_DNA"/>
</dbReference>
<dbReference type="Pfam" id="PF00155">
    <property type="entry name" value="Aminotran_1_2"/>
    <property type="match status" value="1"/>
</dbReference>
<protein>
    <recommendedName>
        <fullName evidence="8">Aminotransferase</fullName>
        <ecNumber evidence="8">2.6.1.-</ecNumber>
    </recommendedName>
</protein>
<keyword evidence="4 8" id="KW-0032">Aminotransferase</keyword>
<comment type="similarity">
    <text evidence="2 8">Belongs to the class-I pyridoxal-phosphate-dependent aminotransferase family.</text>
</comment>
<comment type="subunit">
    <text evidence="3">Homodimer.</text>
</comment>
<evidence type="ECO:0000256" key="4">
    <source>
        <dbReference type="ARBA" id="ARBA00022576"/>
    </source>
</evidence>
<dbReference type="InterPro" id="IPR004839">
    <property type="entry name" value="Aminotransferase_I/II_large"/>
</dbReference>
<evidence type="ECO:0000256" key="7">
    <source>
        <dbReference type="ARBA" id="ARBA00049185"/>
    </source>
</evidence>